<sequence>MEQLSGAVCDLASEVVSVLRDGDHRPVAGAAAQDGEAQALGVAAVRVLGADVLLPSVLFRRSPEEADLALVREAVRAYPPGEDAPVSTAWSHWGMVRALHRGRAPEGGPREPDVSWAAELPWQPFTHQLSLLAALAVPETGVTSGVGRAAAARPVDLARGFVRAVRRRDWLQAAGAGRWLAALESGPYAGGVPESLGLDSGLEFVLRMGGEDPRVALHAHAAQLMRGGHGPVAG</sequence>
<name>A0A6G4X699_9ACTN</name>
<evidence type="ECO:0000313" key="2">
    <source>
        <dbReference type="Proteomes" id="UP000477722"/>
    </source>
</evidence>
<keyword evidence="2" id="KW-1185">Reference proteome</keyword>
<protein>
    <submittedName>
        <fullName evidence="1">Uncharacterized protein</fullName>
    </submittedName>
</protein>
<dbReference type="EMBL" id="JAAKZZ010000449">
    <property type="protein sequence ID" value="NGO72377.1"/>
    <property type="molecule type" value="Genomic_DNA"/>
</dbReference>
<proteinExistence type="predicted"/>
<comment type="caution">
    <text evidence="1">The sequence shown here is derived from an EMBL/GenBank/DDBJ whole genome shotgun (WGS) entry which is preliminary data.</text>
</comment>
<reference evidence="1 2" key="1">
    <citation type="submission" date="2020-02" db="EMBL/GenBank/DDBJ databases">
        <title>Whole-genome analyses of novel actinobacteria.</title>
        <authorList>
            <person name="Sahin N."/>
            <person name="Tatar D."/>
        </authorList>
    </citation>
    <scope>NUCLEOTIDE SEQUENCE [LARGE SCALE GENOMIC DNA]</scope>
    <source>
        <strain evidence="1 2">SB3404</strain>
    </source>
</reference>
<dbReference type="AlphaFoldDB" id="A0A6G4X699"/>
<gene>
    <name evidence="1" type="ORF">G5C65_29300</name>
</gene>
<organism evidence="1 2">
    <name type="scientific">Streptomyces boncukensis</name>
    <dbReference type="NCBI Taxonomy" id="2711219"/>
    <lineage>
        <taxon>Bacteria</taxon>
        <taxon>Bacillati</taxon>
        <taxon>Actinomycetota</taxon>
        <taxon>Actinomycetes</taxon>
        <taxon>Kitasatosporales</taxon>
        <taxon>Streptomycetaceae</taxon>
        <taxon>Streptomyces</taxon>
    </lineage>
</organism>
<dbReference type="Proteomes" id="UP000477722">
    <property type="component" value="Unassembled WGS sequence"/>
</dbReference>
<dbReference type="RefSeq" id="WP_165302067.1">
    <property type="nucleotide sequence ID" value="NZ_JAAKZZ010000449.1"/>
</dbReference>
<evidence type="ECO:0000313" key="1">
    <source>
        <dbReference type="EMBL" id="NGO72377.1"/>
    </source>
</evidence>
<accession>A0A6G4X699</accession>